<dbReference type="PANTHER" id="PTHR32212:SF267">
    <property type="entry name" value="F-BOX_RNI_FBD-LIKE DOMAIN PROTEIN"/>
    <property type="match status" value="1"/>
</dbReference>
<dbReference type="SUPFAM" id="SSF81383">
    <property type="entry name" value="F-box domain"/>
    <property type="match status" value="1"/>
</dbReference>
<dbReference type="Gene3D" id="1.20.1280.50">
    <property type="match status" value="1"/>
</dbReference>
<dbReference type="Proteomes" id="UP000187203">
    <property type="component" value="Unassembled WGS sequence"/>
</dbReference>
<feature type="domain" description="F-box/LRR-repeat protein 15/At3g58940/PEG3-like LRR" evidence="3">
    <location>
        <begin position="125"/>
        <end position="257"/>
    </location>
</feature>
<protein>
    <submittedName>
        <fullName evidence="4">Uncharacterized protein</fullName>
    </submittedName>
</protein>
<gene>
    <name evidence="4" type="ORF">COLO4_19453</name>
</gene>
<dbReference type="STRING" id="93759.A0A1R3J579"/>
<evidence type="ECO:0000313" key="4">
    <source>
        <dbReference type="EMBL" id="OMO89999.1"/>
    </source>
</evidence>
<dbReference type="Pfam" id="PF24758">
    <property type="entry name" value="LRR_At5g56370"/>
    <property type="match status" value="1"/>
</dbReference>
<dbReference type="InterPro" id="IPR036047">
    <property type="entry name" value="F-box-like_dom_sf"/>
</dbReference>
<dbReference type="AlphaFoldDB" id="A0A1R3J579"/>
<proteinExistence type="predicted"/>
<comment type="caution">
    <text evidence="4">The sequence shown here is derived from an EMBL/GenBank/DDBJ whole genome shotgun (WGS) entry which is preliminary data.</text>
</comment>
<dbReference type="PANTHER" id="PTHR32212">
    <property type="entry name" value="CYCLIN-LIKE F-BOX"/>
    <property type="match status" value="1"/>
</dbReference>
<dbReference type="SUPFAM" id="SSF52058">
    <property type="entry name" value="L domain-like"/>
    <property type="match status" value="1"/>
</dbReference>
<dbReference type="Pfam" id="PF00646">
    <property type="entry name" value="F-box"/>
    <property type="match status" value="1"/>
</dbReference>
<feature type="domain" description="F-box" evidence="2">
    <location>
        <begin position="25"/>
        <end position="63"/>
    </location>
</feature>
<dbReference type="EMBL" id="AWUE01016633">
    <property type="protein sequence ID" value="OMO89999.1"/>
    <property type="molecule type" value="Genomic_DNA"/>
</dbReference>
<dbReference type="InterPro" id="IPR053781">
    <property type="entry name" value="F-box_AtFBL13-like"/>
</dbReference>
<evidence type="ECO:0000259" key="3">
    <source>
        <dbReference type="Pfam" id="PF24758"/>
    </source>
</evidence>
<evidence type="ECO:0000259" key="2">
    <source>
        <dbReference type="Pfam" id="PF00646"/>
    </source>
</evidence>
<feature type="region of interest" description="Disordered" evidence="1">
    <location>
        <begin position="1"/>
        <end position="24"/>
    </location>
</feature>
<dbReference type="InterPro" id="IPR032675">
    <property type="entry name" value="LRR_dom_sf"/>
</dbReference>
<organism evidence="4 5">
    <name type="scientific">Corchorus olitorius</name>
    <dbReference type="NCBI Taxonomy" id="93759"/>
    <lineage>
        <taxon>Eukaryota</taxon>
        <taxon>Viridiplantae</taxon>
        <taxon>Streptophyta</taxon>
        <taxon>Embryophyta</taxon>
        <taxon>Tracheophyta</taxon>
        <taxon>Spermatophyta</taxon>
        <taxon>Magnoliopsida</taxon>
        <taxon>eudicotyledons</taxon>
        <taxon>Gunneridae</taxon>
        <taxon>Pentapetalae</taxon>
        <taxon>rosids</taxon>
        <taxon>malvids</taxon>
        <taxon>Malvales</taxon>
        <taxon>Malvaceae</taxon>
        <taxon>Grewioideae</taxon>
        <taxon>Apeibeae</taxon>
        <taxon>Corchorus</taxon>
    </lineage>
</organism>
<evidence type="ECO:0000256" key="1">
    <source>
        <dbReference type="SAM" id="MobiDB-lite"/>
    </source>
</evidence>
<dbReference type="InterPro" id="IPR055411">
    <property type="entry name" value="LRR_FXL15/At3g58940/PEG3-like"/>
</dbReference>
<dbReference type="CDD" id="cd22160">
    <property type="entry name" value="F-box_AtFBL13-like"/>
    <property type="match status" value="1"/>
</dbReference>
<reference evidence="5" key="1">
    <citation type="submission" date="2013-09" db="EMBL/GenBank/DDBJ databases">
        <title>Corchorus olitorius genome sequencing.</title>
        <authorList>
            <person name="Alam M."/>
            <person name="Haque M.S."/>
            <person name="Islam M.S."/>
            <person name="Emdad E.M."/>
            <person name="Islam M.M."/>
            <person name="Ahmed B."/>
            <person name="Halim A."/>
            <person name="Hossen Q.M.M."/>
            <person name="Hossain M.Z."/>
            <person name="Ahmed R."/>
            <person name="Khan M.M."/>
            <person name="Islam R."/>
            <person name="Rashid M.M."/>
            <person name="Khan S.A."/>
            <person name="Rahman M.S."/>
            <person name="Alam M."/>
            <person name="Yahiya A.S."/>
            <person name="Khan M.S."/>
            <person name="Azam M.S."/>
            <person name="Haque T."/>
            <person name="Lashkar M.Z.H."/>
            <person name="Akhand A.I."/>
            <person name="Morshed G."/>
            <person name="Roy S."/>
            <person name="Uddin K.S."/>
            <person name="Rabeya T."/>
            <person name="Hossain A.S."/>
            <person name="Chowdhury A."/>
            <person name="Snigdha A.R."/>
            <person name="Mortoza M.S."/>
            <person name="Matin S.A."/>
            <person name="Hoque S.M.E."/>
            <person name="Islam M.K."/>
            <person name="Roy D.K."/>
            <person name="Haider R."/>
            <person name="Moosa M.M."/>
            <person name="Elias S.M."/>
            <person name="Hasan A.M."/>
            <person name="Jahan S."/>
            <person name="Shafiuddin M."/>
            <person name="Mahmood N."/>
            <person name="Shommy N.S."/>
        </authorList>
    </citation>
    <scope>NUCLEOTIDE SEQUENCE [LARGE SCALE GENOMIC DNA]</scope>
    <source>
        <strain evidence="5">cv. O-4</strain>
    </source>
</reference>
<name>A0A1R3J579_9ROSI</name>
<accession>A0A1R3J579</accession>
<sequence length="357" mass="41404">MSSSDEEMSTRKKNRQEEEQAGDRISSLGDEILHKIMSFMNTKYAVQTCVLSKRWKYLWKSLPYLDFELQTFPFKGSTYEEAVISLINFITQVLFRRHRTDLVKVSFQSYNVPEPYAFIPQGLIAYAVDHNVQQLAINCGYHRLFVMPKSFYSCKSLTTLQVLNNLRLRIELPKFLALPALKSLHLRGVSVTKKGFNTEDFSACPNLETLRLEVFFEEHNTLFINGPKLKRLELSLRGPYGKFGLKVVIDAPKLKTFHYDAIDPIVCSFGDLASIDDVNFSMYNCYPLGYEGDGEDEDYFDMPFDMYREYVLHCVDTFKKFHQAKSLTLPWRTVEAWKFSFPSTSFTFGLAKEHAEE</sequence>
<evidence type="ECO:0000313" key="5">
    <source>
        <dbReference type="Proteomes" id="UP000187203"/>
    </source>
</evidence>
<dbReference type="InterPro" id="IPR001810">
    <property type="entry name" value="F-box_dom"/>
</dbReference>
<dbReference type="OrthoDB" id="1002541at2759"/>
<keyword evidence="5" id="KW-1185">Reference proteome</keyword>
<dbReference type="Gene3D" id="3.80.10.10">
    <property type="entry name" value="Ribonuclease Inhibitor"/>
    <property type="match status" value="1"/>
</dbReference>